<evidence type="ECO:0008006" key="4">
    <source>
        <dbReference type="Google" id="ProtNLM"/>
    </source>
</evidence>
<proteinExistence type="predicted"/>
<evidence type="ECO:0000256" key="1">
    <source>
        <dbReference type="SAM" id="Phobius"/>
    </source>
</evidence>
<keyword evidence="1" id="KW-0472">Membrane</keyword>
<dbReference type="PATRIC" id="fig|1423806.3.peg.2047"/>
<evidence type="ECO:0000313" key="2">
    <source>
        <dbReference type="EMBL" id="KRN05456.1"/>
    </source>
</evidence>
<dbReference type="RefSeq" id="WP_034986975.1">
    <property type="nucleotide sequence ID" value="NZ_AYZF01000017.1"/>
</dbReference>
<evidence type="ECO:0000313" key="3">
    <source>
        <dbReference type="Proteomes" id="UP000050961"/>
    </source>
</evidence>
<dbReference type="AlphaFoldDB" id="A0A023CUN7"/>
<protein>
    <recommendedName>
        <fullName evidence="4">Extracellular protein</fullName>
    </recommendedName>
</protein>
<dbReference type="EMBL" id="AYZF01000017">
    <property type="protein sequence ID" value="KRN05456.1"/>
    <property type="molecule type" value="Genomic_DNA"/>
</dbReference>
<comment type="caution">
    <text evidence="2">The sequence shown here is derived from an EMBL/GenBank/DDBJ whole genome shotgun (WGS) entry which is preliminary data.</text>
</comment>
<accession>A0A023CUN7</accession>
<keyword evidence="1" id="KW-1133">Transmembrane helix</keyword>
<gene>
    <name evidence="2" type="ORF">FD15_GL002011</name>
</gene>
<reference evidence="2 3" key="1">
    <citation type="journal article" date="2015" name="Genome Announc.">
        <title>Expanding the biotechnology potential of lactobacilli through comparative genomics of 213 strains and associated genera.</title>
        <authorList>
            <person name="Sun Z."/>
            <person name="Harris H.M."/>
            <person name="McCann A."/>
            <person name="Guo C."/>
            <person name="Argimon S."/>
            <person name="Zhang W."/>
            <person name="Yang X."/>
            <person name="Jeffery I.B."/>
            <person name="Cooney J.C."/>
            <person name="Kagawa T.F."/>
            <person name="Liu W."/>
            <person name="Song Y."/>
            <person name="Salvetti E."/>
            <person name="Wrobel A."/>
            <person name="Rasinkangas P."/>
            <person name="Parkhill J."/>
            <person name="Rea M.C."/>
            <person name="O'Sullivan O."/>
            <person name="Ritari J."/>
            <person name="Douillard F.P."/>
            <person name="Paul Ross R."/>
            <person name="Yang R."/>
            <person name="Briner A.E."/>
            <person name="Felis G.E."/>
            <person name="de Vos W.M."/>
            <person name="Barrangou R."/>
            <person name="Klaenhammer T.R."/>
            <person name="Caufield P.W."/>
            <person name="Cui Y."/>
            <person name="Zhang H."/>
            <person name="O'Toole P.W."/>
        </authorList>
    </citation>
    <scope>NUCLEOTIDE SEQUENCE [LARGE SCALE GENOMIC DNA]</scope>
    <source>
        <strain evidence="2 3">DSM 21376</strain>
    </source>
</reference>
<dbReference type="STRING" id="1423806.FD15_GL002011"/>
<dbReference type="InterPro" id="IPR018672">
    <property type="entry name" value="DUF2140"/>
</dbReference>
<keyword evidence="1" id="KW-0812">Transmembrane</keyword>
<dbReference type="eggNOG" id="COG4698">
    <property type="taxonomic scope" value="Bacteria"/>
</dbReference>
<name>A0A023CUN7_9LACO</name>
<organism evidence="2 3">
    <name type="scientific">Liquorilactobacillus sucicola DSM 21376 = JCM 15457</name>
    <dbReference type="NCBI Taxonomy" id="1423806"/>
    <lineage>
        <taxon>Bacteria</taxon>
        <taxon>Bacillati</taxon>
        <taxon>Bacillota</taxon>
        <taxon>Bacilli</taxon>
        <taxon>Lactobacillales</taxon>
        <taxon>Lactobacillaceae</taxon>
        <taxon>Liquorilactobacillus</taxon>
    </lineage>
</organism>
<dbReference type="Proteomes" id="UP000050961">
    <property type="component" value="Unassembled WGS sequence"/>
</dbReference>
<feature type="transmembrane region" description="Helical" evidence="1">
    <location>
        <begin position="20"/>
        <end position="37"/>
    </location>
</feature>
<dbReference type="OrthoDB" id="2241695at2"/>
<dbReference type="Pfam" id="PF09911">
    <property type="entry name" value="DUF2140"/>
    <property type="match status" value="1"/>
</dbReference>
<keyword evidence="3" id="KW-1185">Reference proteome</keyword>
<sequence length="207" mass="23367">MQRSDASNNKQKKKINYWKWACIVLIAFLASFALFIFKQTTTQSPVQRNVSKAADEVTSNHTSIDVRMNKKQLNGTINYYLKQQQKGQKIKYRFYVGDAAILMGTTKILGQNVSFSLYTEPTVTSEGNIRLHAKSVAIGSLSAPTSFILSYVRNNYSLGNGVTINSKKETITLNLSKLTNKQKITVKAQKIDLKKDDFRFKVDVPLD</sequence>